<keyword evidence="2" id="KW-0805">Transcription regulation</keyword>
<dbReference type="AlphaFoldDB" id="A0AAE1SXM2"/>
<keyword evidence="5" id="KW-0539">Nucleus</keyword>
<dbReference type="EMBL" id="JAVYJV010000002">
    <property type="protein sequence ID" value="KAK4377764.1"/>
    <property type="molecule type" value="Genomic_DNA"/>
</dbReference>
<dbReference type="GO" id="GO:0005634">
    <property type="term" value="C:nucleus"/>
    <property type="evidence" value="ECO:0007669"/>
    <property type="project" value="UniProtKB-SubCell"/>
</dbReference>
<dbReference type="InterPro" id="IPR003340">
    <property type="entry name" value="B3_DNA-bd"/>
</dbReference>
<dbReference type="GO" id="GO:0003700">
    <property type="term" value="F:DNA-binding transcription factor activity"/>
    <property type="evidence" value="ECO:0007669"/>
    <property type="project" value="InterPro"/>
</dbReference>
<dbReference type="Proteomes" id="UP001291623">
    <property type="component" value="Unassembled WGS sequence"/>
</dbReference>
<dbReference type="PANTHER" id="PTHR31140:SF137">
    <property type="entry name" value="TF-B3 DOMAIN-CONTAINING PROTEIN"/>
    <property type="match status" value="1"/>
</dbReference>
<protein>
    <recommendedName>
        <fullName evidence="7">TF-B3 domain-containing protein</fullName>
    </recommendedName>
</protein>
<dbReference type="CDD" id="cd10017">
    <property type="entry name" value="B3_DNA"/>
    <property type="match status" value="1"/>
</dbReference>
<dbReference type="SMART" id="SM01019">
    <property type="entry name" value="B3"/>
    <property type="match status" value="1"/>
</dbReference>
<gene>
    <name evidence="8" type="ORF">RND71_004060</name>
</gene>
<feature type="domain" description="TF-B3" evidence="7">
    <location>
        <begin position="57"/>
        <end position="162"/>
    </location>
</feature>
<keyword evidence="4" id="KW-0804">Transcription</keyword>
<evidence type="ECO:0000256" key="4">
    <source>
        <dbReference type="ARBA" id="ARBA00023163"/>
    </source>
</evidence>
<organism evidence="8 9">
    <name type="scientific">Anisodus tanguticus</name>
    <dbReference type="NCBI Taxonomy" id="243964"/>
    <lineage>
        <taxon>Eukaryota</taxon>
        <taxon>Viridiplantae</taxon>
        <taxon>Streptophyta</taxon>
        <taxon>Embryophyta</taxon>
        <taxon>Tracheophyta</taxon>
        <taxon>Spermatophyta</taxon>
        <taxon>Magnoliopsida</taxon>
        <taxon>eudicotyledons</taxon>
        <taxon>Gunneridae</taxon>
        <taxon>Pentapetalae</taxon>
        <taxon>asterids</taxon>
        <taxon>lamiids</taxon>
        <taxon>Solanales</taxon>
        <taxon>Solanaceae</taxon>
        <taxon>Solanoideae</taxon>
        <taxon>Hyoscyameae</taxon>
        <taxon>Anisodus</taxon>
    </lineage>
</organism>
<name>A0AAE1SXM2_9SOLA</name>
<dbReference type="InterPro" id="IPR015300">
    <property type="entry name" value="DNA-bd_pseudobarrel_sf"/>
</dbReference>
<evidence type="ECO:0000256" key="6">
    <source>
        <dbReference type="SAM" id="MobiDB-lite"/>
    </source>
</evidence>
<dbReference type="SUPFAM" id="SSF101936">
    <property type="entry name" value="DNA-binding pseudobarrel domain"/>
    <property type="match status" value="1"/>
</dbReference>
<evidence type="ECO:0000256" key="2">
    <source>
        <dbReference type="ARBA" id="ARBA00023015"/>
    </source>
</evidence>
<dbReference type="Gene3D" id="2.40.330.10">
    <property type="entry name" value="DNA-binding pseudobarrel domain"/>
    <property type="match status" value="1"/>
</dbReference>
<evidence type="ECO:0000259" key="7">
    <source>
        <dbReference type="PROSITE" id="PS50863"/>
    </source>
</evidence>
<dbReference type="Pfam" id="PF02362">
    <property type="entry name" value="B3"/>
    <property type="match status" value="1"/>
</dbReference>
<reference evidence="8" key="1">
    <citation type="submission" date="2023-12" db="EMBL/GenBank/DDBJ databases">
        <title>Genome assembly of Anisodus tanguticus.</title>
        <authorList>
            <person name="Wang Y.-J."/>
        </authorList>
    </citation>
    <scope>NUCLEOTIDE SEQUENCE</scope>
    <source>
        <strain evidence="8">KB-2021</strain>
        <tissue evidence="8">Leaf</tissue>
    </source>
</reference>
<comment type="caution">
    <text evidence="8">The sequence shown here is derived from an EMBL/GenBank/DDBJ whole genome shotgun (WGS) entry which is preliminary data.</text>
</comment>
<comment type="subcellular location">
    <subcellularLocation>
        <location evidence="1">Nucleus</location>
    </subcellularLocation>
</comment>
<dbReference type="InterPro" id="IPR044800">
    <property type="entry name" value="LEC2-like"/>
</dbReference>
<feature type="region of interest" description="Disordered" evidence="6">
    <location>
        <begin position="277"/>
        <end position="309"/>
    </location>
</feature>
<feature type="compositionally biased region" description="Low complexity" evidence="6">
    <location>
        <begin position="233"/>
        <end position="261"/>
    </location>
</feature>
<keyword evidence="9" id="KW-1185">Reference proteome</keyword>
<sequence length="309" mass="35090">MSINLFSSQVPAEALFCYSTKQHYNFMESSRNSSSPNHNNNNAQLEEIIEIPKEHLFEKPLTPSDVGKLNRLVIPKQNAEKYFPLNGSINEAGEKGFLLSFEDELGKLWKFRYSYWNSSQSYVLTKGWSRFVKEKKLDAGDVVLFERHRLDGDRQFIGWRRKNAAATTTVAPLGGGGWAQLHPYPSAGVPYQPDFIHAGRGVMHNQTTANGNHNTRRQVRLFGVNLDCEVDDSSSCSEPSTSDGSLSSSQHQQSQEYQGQAGQHYYQYQVQYNNPHAVPGATSYDHNYHNNMVDMDDSRNVNQMRYHQG</sequence>
<dbReference type="PANTHER" id="PTHR31140">
    <property type="entry name" value="B3 DOMAIN-CONTAINING TRANSCRIPTION FACTOR ABI3"/>
    <property type="match status" value="1"/>
</dbReference>
<proteinExistence type="predicted"/>
<feature type="compositionally biased region" description="Polar residues" evidence="6">
    <location>
        <begin position="300"/>
        <end position="309"/>
    </location>
</feature>
<evidence type="ECO:0000256" key="5">
    <source>
        <dbReference type="ARBA" id="ARBA00023242"/>
    </source>
</evidence>
<evidence type="ECO:0000256" key="1">
    <source>
        <dbReference type="ARBA" id="ARBA00004123"/>
    </source>
</evidence>
<evidence type="ECO:0000313" key="9">
    <source>
        <dbReference type="Proteomes" id="UP001291623"/>
    </source>
</evidence>
<dbReference type="PROSITE" id="PS50863">
    <property type="entry name" value="B3"/>
    <property type="match status" value="1"/>
</dbReference>
<evidence type="ECO:0000256" key="3">
    <source>
        <dbReference type="ARBA" id="ARBA00023125"/>
    </source>
</evidence>
<feature type="region of interest" description="Disordered" evidence="6">
    <location>
        <begin position="232"/>
        <end position="261"/>
    </location>
</feature>
<accession>A0AAE1SXM2</accession>
<evidence type="ECO:0000313" key="8">
    <source>
        <dbReference type="EMBL" id="KAK4377764.1"/>
    </source>
</evidence>
<dbReference type="GO" id="GO:0003677">
    <property type="term" value="F:DNA binding"/>
    <property type="evidence" value="ECO:0007669"/>
    <property type="project" value="UniProtKB-KW"/>
</dbReference>
<keyword evidence="3" id="KW-0238">DNA-binding</keyword>